<organism evidence="2 3">
    <name type="scientific">Porphyra umbilicalis</name>
    <name type="common">Purple laver</name>
    <name type="synonym">Red alga</name>
    <dbReference type="NCBI Taxonomy" id="2786"/>
    <lineage>
        <taxon>Eukaryota</taxon>
        <taxon>Rhodophyta</taxon>
        <taxon>Bangiophyceae</taxon>
        <taxon>Bangiales</taxon>
        <taxon>Bangiaceae</taxon>
        <taxon>Porphyra</taxon>
    </lineage>
</organism>
<accession>A0A1X6NU26</accession>
<dbReference type="Proteomes" id="UP000218209">
    <property type="component" value="Unassembled WGS sequence"/>
</dbReference>
<sequence>MLFTLLWMAASFCIFMRGVFPSSFKFSAAVCLELKRTSVRVHKGYNAYCFVRLCMCLWFALLLAHLVLLRSCCLCSDSRATHRLLLMQLRTARDKRSGAGDALW</sequence>
<gene>
    <name evidence="2" type="ORF">BU14_0482s0004</name>
</gene>
<keyword evidence="1" id="KW-0812">Transmembrane</keyword>
<keyword evidence="1" id="KW-0472">Membrane</keyword>
<evidence type="ECO:0000313" key="2">
    <source>
        <dbReference type="EMBL" id="OSX72010.1"/>
    </source>
</evidence>
<name>A0A1X6NU26_PORUM</name>
<proteinExistence type="predicted"/>
<protein>
    <submittedName>
        <fullName evidence="2">Uncharacterized protein</fullName>
    </submittedName>
</protein>
<reference evidence="2 3" key="1">
    <citation type="submission" date="2017-03" db="EMBL/GenBank/DDBJ databases">
        <title>WGS assembly of Porphyra umbilicalis.</title>
        <authorList>
            <person name="Brawley S.H."/>
            <person name="Blouin N.A."/>
            <person name="Ficko-Blean E."/>
            <person name="Wheeler G.L."/>
            <person name="Lohr M."/>
            <person name="Goodson H.V."/>
            <person name="Jenkins J.W."/>
            <person name="Blaby-Haas C.E."/>
            <person name="Helliwell K.E."/>
            <person name="Chan C."/>
            <person name="Marriage T."/>
            <person name="Bhattacharya D."/>
            <person name="Klein A.S."/>
            <person name="Badis Y."/>
            <person name="Brodie J."/>
            <person name="Cao Y."/>
            <person name="Collen J."/>
            <person name="Dittami S.M."/>
            <person name="Gachon C.M."/>
            <person name="Green B.R."/>
            <person name="Karpowicz S."/>
            <person name="Kim J.W."/>
            <person name="Kudahl U."/>
            <person name="Lin S."/>
            <person name="Michel G."/>
            <person name="Mittag M."/>
            <person name="Olson B.J."/>
            <person name="Pangilinan J."/>
            <person name="Peng Y."/>
            <person name="Qiu H."/>
            <person name="Shu S."/>
            <person name="Singer J.T."/>
            <person name="Smith A.G."/>
            <person name="Sprecher B.N."/>
            <person name="Wagner V."/>
            <person name="Wang W."/>
            <person name="Wang Z.-Y."/>
            <person name="Yan J."/>
            <person name="Yarish C."/>
            <person name="Zoeuner-Riek S."/>
            <person name="Zhuang Y."/>
            <person name="Zou Y."/>
            <person name="Lindquist E.A."/>
            <person name="Grimwood J."/>
            <person name="Barry K."/>
            <person name="Rokhsar D.S."/>
            <person name="Schmutz J."/>
            <person name="Stiller J.W."/>
            <person name="Grossman A.R."/>
            <person name="Prochnik S.E."/>
        </authorList>
    </citation>
    <scope>NUCLEOTIDE SEQUENCE [LARGE SCALE GENOMIC DNA]</scope>
    <source>
        <strain evidence="2">4086291</strain>
    </source>
</reference>
<keyword evidence="3" id="KW-1185">Reference proteome</keyword>
<keyword evidence="1" id="KW-1133">Transmembrane helix</keyword>
<evidence type="ECO:0000256" key="1">
    <source>
        <dbReference type="SAM" id="Phobius"/>
    </source>
</evidence>
<dbReference type="AlphaFoldDB" id="A0A1X6NU26"/>
<feature type="transmembrane region" description="Helical" evidence="1">
    <location>
        <begin position="45"/>
        <end position="69"/>
    </location>
</feature>
<evidence type="ECO:0000313" key="3">
    <source>
        <dbReference type="Proteomes" id="UP000218209"/>
    </source>
</evidence>
<dbReference type="EMBL" id="KV919092">
    <property type="protein sequence ID" value="OSX72010.1"/>
    <property type="molecule type" value="Genomic_DNA"/>
</dbReference>